<evidence type="ECO:0000256" key="1">
    <source>
        <dbReference type="ARBA" id="ARBA00022729"/>
    </source>
</evidence>
<dbReference type="GO" id="GO:0030247">
    <property type="term" value="F:polysaccharide binding"/>
    <property type="evidence" value="ECO:0007669"/>
    <property type="project" value="UniProtKB-UniRule"/>
</dbReference>
<dbReference type="PANTHER" id="PTHR43037:SF5">
    <property type="entry name" value="FERULOYL ESTERASE"/>
    <property type="match status" value="1"/>
</dbReference>
<feature type="signal peptide" evidence="4">
    <location>
        <begin position="1"/>
        <end position="36"/>
    </location>
</feature>
<dbReference type="Pfam" id="PF00553">
    <property type="entry name" value="CBM_2"/>
    <property type="match status" value="1"/>
</dbReference>
<keyword evidence="2" id="KW-0378">Hydrolase</keyword>
<evidence type="ECO:0000256" key="3">
    <source>
        <dbReference type="SAM" id="MobiDB-lite"/>
    </source>
</evidence>
<evidence type="ECO:0000313" key="6">
    <source>
        <dbReference type="EMBL" id="OOC53765.1"/>
    </source>
</evidence>
<evidence type="ECO:0000313" key="7">
    <source>
        <dbReference type="Proteomes" id="UP000189004"/>
    </source>
</evidence>
<keyword evidence="7" id="KW-1185">Reference proteome</keyword>
<dbReference type="PANTHER" id="PTHR43037">
    <property type="entry name" value="UNNAMED PRODUCT-RELATED"/>
    <property type="match status" value="1"/>
</dbReference>
<dbReference type="SUPFAM" id="SSF49384">
    <property type="entry name" value="Carbohydrate-binding domain"/>
    <property type="match status" value="1"/>
</dbReference>
<feature type="domain" description="CBM2" evidence="5">
    <location>
        <begin position="325"/>
        <end position="434"/>
    </location>
</feature>
<dbReference type="PROSITE" id="PS51173">
    <property type="entry name" value="CBM2"/>
    <property type="match status" value="1"/>
</dbReference>
<evidence type="ECO:0000256" key="2">
    <source>
        <dbReference type="ARBA" id="ARBA00022801"/>
    </source>
</evidence>
<dbReference type="InterPro" id="IPR029058">
    <property type="entry name" value="AB_hydrolase_fold"/>
</dbReference>
<keyword evidence="1 4" id="KW-0732">Signal</keyword>
<organism evidence="6 7">
    <name type="scientific">Nocardiopsis sinuspersici</name>
    <dbReference type="NCBI Taxonomy" id="501010"/>
    <lineage>
        <taxon>Bacteria</taxon>
        <taxon>Bacillati</taxon>
        <taxon>Actinomycetota</taxon>
        <taxon>Actinomycetes</taxon>
        <taxon>Streptosporangiales</taxon>
        <taxon>Nocardiopsidaceae</taxon>
        <taxon>Nocardiopsis</taxon>
    </lineage>
</organism>
<protein>
    <submittedName>
        <fullName evidence="6">Esterase</fullName>
    </submittedName>
</protein>
<dbReference type="Gene3D" id="3.40.50.1820">
    <property type="entry name" value="alpha/beta hydrolase"/>
    <property type="match status" value="1"/>
</dbReference>
<sequence>MTNERTNTLTRAIGTLGALVLPMLAALLITAPPASAATLDEVTDFGPNPSGLRMYLYVPDSVTEDPPVLVAQHWCTGTGPVFYDNTEYASLADQYGFIVIYPSVTRSSQCFDVSSPEALSRGGGSDPVGIRSMVDHVVRTHDADTDRVFVTGVSSGAMMTNVMLANYPDVFAAGAAFSGVPFGCFATTDGSGWNNACSSGTVSHTPQEWGDLVRASYPGYTGPRPRMQLWHGTEDATLDYANFGEEIEQWTNVHGLGQTPVSTDHPRPGWTRTRYGATGDQAPVEAVSLQGTGHNLFESGMAARAITFFGLDEDSGSGPGPDPDPEPGTGDCRVTATTNAWNTGLTTSLTITNTGTAPVDGWSLDFTLPEGQAITSGWNADYSPDSGTVTAGNVSYNATIAPDASVSIGYQATHTGDAGRPTGFALNGSACSAG</sequence>
<name>A0A1V3BZ89_9ACTN</name>
<dbReference type="InterPro" id="IPR008965">
    <property type="entry name" value="CBM2/CBM3_carb-bd_dom_sf"/>
</dbReference>
<evidence type="ECO:0000256" key="4">
    <source>
        <dbReference type="SAM" id="SignalP"/>
    </source>
</evidence>
<dbReference type="SUPFAM" id="SSF53474">
    <property type="entry name" value="alpha/beta-Hydrolases"/>
    <property type="match status" value="2"/>
</dbReference>
<evidence type="ECO:0000259" key="5">
    <source>
        <dbReference type="PROSITE" id="PS51173"/>
    </source>
</evidence>
<dbReference type="AlphaFoldDB" id="A0A1V3BZ89"/>
<dbReference type="SMART" id="SM00637">
    <property type="entry name" value="CBD_II"/>
    <property type="match status" value="1"/>
</dbReference>
<dbReference type="NCBIfam" id="TIGR01840">
    <property type="entry name" value="esterase_phb"/>
    <property type="match status" value="1"/>
</dbReference>
<accession>A0A1V3BZ89</accession>
<dbReference type="InterPro" id="IPR010126">
    <property type="entry name" value="Esterase_phb"/>
</dbReference>
<dbReference type="GO" id="GO:0005975">
    <property type="term" value="P:carbohydrate metabolic process"/>
    <property type="evidence" value="ECO:0007669"/>
    <property type="project" value="InterPro"/>
</dbReference>
<dbReference type="Proteomes" id="UP000189004">
    <property type="component" value="Unassembled WGS sequence"/>
</dbReference>
<gene>
    <name evidence="6" type="ORF">NOSIN_08090</name>
</gene>
<feature type="chain" id="PRO_5013025177" evidence="4">
    <location>
        <begin position="37"/>
        <end position="434"/>
    </location>
</feature>
<dbReference type="GO" id="GO:0004553">
    <property type="term" value="F:hydrolase activity, hydrolyzing O-glycosyl compounds"/>
    <property type="evidence" value="ECO:0007669"/>
    <property type="project" value="InterPro"/>
</dbReference>
<dbReference type="STRING" id="501010.NOSIN_08090"/>
<feature type="region of interest" description="Disordered" evidence="3">
    <location>
        <begin position="311"/>
        <end position="331"/>
    </location>
</feature>
<dbReference type="GO" id="GO:0005576">
    <property type="term" value="C:extracellular region"/>
    <property type="evidence" value="ECO:0007669"/>
    <property type="project" value="InterPro"/>
</dbReference>
<dbReference type="InterPro" id="IPR050955">
    <property type="entry name" value="Plant_Biomass_Hydrol_Est"/>
</dbReference>
<dbReference type="EMBL" id="MCOK01000001">
    <property type="protein sequence ID" value="OOC53765.1"/>
    <property type="molecule type" value="Genomic_DNA"/>
</dbReference>
<dbReference type="Gene3D" id="2.60.40.290">
    <property type="match status" value="1"/>
</dbReference>
<proteinExistence type="predicted"/>
<reference evidence="7" key="1">
    <citation type="submission" date="2016-08" db="EMBL/GenBank/DDBJ databases">
        <authorList>
            <person name="Tokovenko B."/>
            <person name="Kalinowski J."/>
        </authorList>
    </citation>
    <scope>NUCLEOTIDE SEQUENCE [LARGE SCALE GENOMIC DNA]</scope>
    <source>
        <strain evidence="7">UTMC102</strain>
    </source>
</reference>
<comment type="caution">
    <text evidence="6">The sequence shown here is derived from an EMBL/GenBank/DDBJ whole genome shotgun (WGS) entry which is preliminary data.</text>
</comment>
<dbReference type="Pfam" id="PF10503">
    <property type="entry name" value="Esterase_PHB"/>
    <property type="match status" value="1"/>
</dbReference>
<dbReference type="InterPro" id="IPR001919">
    <property type="entry name" value="CBD2"/>
</dbReference>
<dbReference type="InterPro" id="IPR012291">
    <property type="entry name" value="CBM2_carb-bd_dom_sf"/>
</dbReference>
<dbReference type="RefSeq" id="WP_206057609.1">
    <property type="nucleotide sequence ID" value="NZ_MCOK01000001.1"/>
</dbReference>